<organism evidence="2 3">
    <name type="scientific">Apiospora arundinis</name>
    <dbReference type="NCBI Taxonomy" id="335852"/>
    <lineage>
        <taxon>Eukaryota</taxon>
        <taxon>Fungi</taxon>
        <taxon>Dikarya</taxon>
        <taxon>Ascomycota</taxon>
        <taxon>Pezizomycotina</taxon>
        <taxon>Sordariomycetes</taxon>
        <taxon>Xylariomycetidae</taxon>
        <taxon>Amphisphaeriales</taxon>
        <taxon>Apiosporaceae</taxon>
        <taxon>Apiospora</taxon>
    </lineage>
</organism>
<proteinExistence type="predicted"/>
<dbReference type="EMBL" id="JAPCWZ010000003">
    <property type="protein sequence ID" value="KAK8874374.1"/>
    <property type="molecule type" value="Genomic_DNA"/>
</dbReference>
<feature type="compositionally biased region" description="Polar residues" evidence="1">
    <location>
        <begin position="59"/>
        <end position="68"/>
    </location>
</feature>
<evidence type="ECO:0000313" key="2">
    <source>
        <dbReference type="EMBL" id="KAK8874374.1"/>
    </source>
</evidence>
<reference evidence="2 3" key="1">
    <citation type="journal article" date="2024" name="IMA Fungus">
        <title>Apiospora arundinis, a panoply of carbohydrate-active enzymes and secondary metabolites.</title>
        <authorList>
            <person name="Sorensen T."/>
            <person name="Petersen C."/>
            <person name="Muurmann A.T."/>
            <person name="Christiansen J.V."/>
            <person name="Brundto M.L."/>
            <person name="Overgaard C.K."/>
            <person name="Boysen A.T."/>
            <person name="Wollenberg R.D."/>
            <person name="Larsen T.O."/>
            <person name="Sorensen J.L."/>
            <person name="Nielsen K.L."/>
            <person name="Sondergaard T.E."/>
        </authorList>
    </citation>
    <scope>NUCLEOTIDE SEQUENCE [LARGE SCALE GENOMIC DNA]</scope>
    <source>
        <strain evidence="2 3">AAU 773</strain>
    </source>
</reference>
<feature type="compositionally biased region" description="Low complexity" evidence="1">
    <location>
        <begin position="209"/>
        <end position="220"/>
    </location>
</feature>
<gene>
    <name evidence="2" type="ORF">PGQ11_004888</name>
</gene>
<keyword evidence="3" id="KW-1185">Reference proteome</keyword>
<feature type="region of interest" description="Disordered" evidence="1">
    <location>
        <begin position="36"/>
        <end position="72"/>
    </location>
</feature>
<feature type="region of interest" description="Disordered" evidence="1">
    <location>
        <begin position="175"/>
        <end position="234"/>
    </location>
</feature>
<accession>A0ABR2J999</accession>
<feature type="compositionally biased region" description="Acidic residues" evidence="1">
    <location>
        <begin position="40"/>
        <end position="55"/>
    </location>
</feature>
<evidence type="ECO:0000256" key="1">
    <source>
        <dbReference type="SAM" id="MobiDB-lite"/>
    </source>
</evidence>
<dbReference type="Proteomes" id="UP001390339">
    <property type="component" value="Unassembled WGS sequence"/>
</dbReference>
<sequence length="234" mass="26157">MSSSFIRRIITMRDSADGRRKKPAISSKKYALACPSTLYDDSDSDDADDEYETGDEFQIISSSDNNQSEQDEVDDIEDSWYYVASDDASNSLEIIEDYLNSPTLIMHQEFHGDLLESSESKQNDVPVITLNITNSAEMDVNGNAKSTISMEKAGEEDGGNDYDSWPLASACCDDSWTTETETEEEECVTKEDEQFALPKVRRNPTPRGSSSSQVQYHHSSPGPKGCFHPETRFI</sequence>
<evidence type="ECO:0000313" key="3">
    <source>
        <dbReference type="Proteomes" id="UP001390339"/>
    </source>
</evidence>
<comment type="caution">
    <text evidence="2">The sequence shown here is derived from an EMBL/GenBank/DDBJ whole genome shotgun (WGS) entry which is preliminary data.</text>
</comment>
<protein>
    <submittedName>
        <fullName evidence="2">Uncharacterized protein</fullName>
    </submittedName>
</protein>
<name>A0ABR2J999_9PEZI</name>